<proteinExistence type="predicted"/>
<dbReference type="AlphaFoldDB" id="A0A5B8VGK0"/>
<keyword evidence="2" id="KW-1185">Reference proteome</keyword>
<sequence length="399" mass="43436">MSYLKAANVSCYEQDWLDYIYRGSPEMQNTLTVADAFTDNMASQAASRGINLQYCMAMPRYFLQGLKYNNLTTIRTSDDRFKNNKWFKFLFTSQLAYETGTMPWSDVFKSTEMGNMVFSVLSAGPVGTGDAIGKENKGNILMAARKDGQIVRPDVPILPLDQSYLSMAAGDSKPVLGYTYTHTATGNITTDYLYAFCDDTHTVRDFSFKPTELGAIGEVAIYNPIAKTVKVQAATTAFTDQVSTDNFNYYIIAPVTSSGIAFLGDAGKIAATGAKRILAIQPMGKELQVTVQFAPGESSVVLQGYCPQFVRADKGDVQMDAATHVFSVQLDKPTDSDQATITFTPTKVADVTPGSFATTWKTDNAGGTATNIQFKATGSNFSIHWEDLFDPSSTGGPQV</sequence>
<organism evidence="1 2">
    <name type="scientific">Arachidicoccus ginsenosidivorans</name>
    <dbReference type="NCBI Taxonomy" id="496057"/>
    <lineage>
        <taxon>Bacteria</taxon>
        <taxon>Pseudomonadati</taxon>
        <taxon>Bacteroidota</taxon>
        <taxon>Chitinophagia</taxon>
        <taxon>Chitinophagales</taxon>
        <taxon>Chitinophagaceae</taxon>
        <taxon>Arachidicoccus</taxon>
    </lineage>
</organism>
<protein>
    <submittedName>
        <fullName evidence="1">Uncharacterized protein</fullName>
    </submittedName>
</protein>
<dbReference type="EMBL" id="CP042434">
    <property type="protein sequence ID" value="QEC70399.1"/>
    <property type="molecule type" value="Genomic_DNA"/>
</dbReference>
<dbReference type="Proteomes" id="UP000321291">
    <property type="component" value="Chromosome"/>
</dbReference>
<name>A0A5B8VGK0_9BACT</name>
<gene>
    <name evidence="1" type="ORF">FSB73_00405</name>
</gene>
<evidence type="ECO:0000313" key="1">
    <source>
        <dbReference type="EMBL" id="QEC70399.1"/>
    </source>
</evidence>
<dbReference type="RefSeq" id="WP_146779663.1">
    <property type="nucleotide sequence ID" value="NZ_CP042434.1"/>
</dbReference>
<reference evidence="1 2" key="1">
    <citation type="journal article" date="2017" name="Int. J. Syst. Evol. Microbiol.">
        <title>Arachidicoccus ginsenosidivorans sp. nov., with ginsenoside-converting activity isolated from ginseng cultivating soil.</title>
        <authorList>
            <person name="Siddiqi M.Z."/>
            <person name="Aslam Z."/>
            <person name="Im W.T."/>
        </authorList>
    </citation>
    <scope>NUCLEOTIDE SEQUENCE [LARGE SCALE GENOMIC DNA]</scope>
    <source>
        <strain evidence="1 2">Gsoil 809</strain>
    </source>
</reference>
<dbReference type="OrthoDB" id="182870at2"/>
<evidence type="ECO:0000313" key="2">
    <source>
        <dbReference type="Proteomes" id="UP000321291"/>
    </source>
</evidence>
<dbReference type="KEGG" id="agi:FSB73_00405"/>
<accession>A0A5B8VGK0</accession>